<reference evidence="15" key="1">
    <citation type="submission" date="2025-08" db="UniProtKB">
        <authorList>
            <consortium name="RefSeq"/>
        </authorList>
    </citation>
    <scope>IDENTIFICATION</scope>
    <source>
        <tissue evidence="15">Blood</tissue>
    </source>
</reference>
<feature type="chain" id="PRO_5041718699" evidence="12">
    <location>
        <begin position="25"/>
        <end position="347"/>
    </location>
</feature>
<feature type="signal peptide" evidence="12">
    <location>
        <begin position="1"/>
        <end position="24"/>
    </location>
</feature>
<evidence type="ECO:0000256" key="7">
    <source>
        <dbReference type="ARBA" id="ARBA00023136"/>
    </source>
</evidence>
<evidence type="ECO:0000256" key="6">
    <source>
        <dbReference type="ARBA" id="ARBA00022989"/>
    </source>
</evidence>
<keyword evidence="8" id="KW-1015">Disulfide bond</keyword>
<keyword evidence="5" id="KW-0391">Immunity</keyword>
<dbReference type="InterPro" id="IPR003006">
    <property type="entry name" value="Ig/MHC_CS"/>
</dbReference>
<evidence type="ECO:0000256" key="8">
    <source>
        <dbReference type="ARBA" id="ARBA00023157"/>
    </source>
</evidence>
<dbReference type="GO" id="GO:0042612">
    <property type="term" value="C:MHC class I protein complex"/>
    <property type="evidence" value="ECO:0007669"/>
    <property type="project" value="UniProtKB-KW"/>
</dbReference>
<dbReference type="SMART" id="SM00407">
    <property type="entry name" value="IGc1"/>
    <property type="match status" value="1"/>
</dbReference>
<dbReference type="Gene3D" id="3.30.500.10">
    <property type="entry name" value="MHC class I-like antigen recognition-like"/>
    <property type="match status" value="1"/>
</dbReference>
<dbReference type="PROSITE" id="PS50835">
    <property type="entry name" value="IG_LIKE"/>
    <property type="match status" value="1"/>
</dbReference>
<dbReference type="CDD" id="cd07698">
    <property type="entry name" value="IgC1_MHC_I_alpha3"/>
    <property type="match status" value="1"/>
</dbReference>
<dbReference type="RefSeq" id="XP_054833559.1">
    <property type="nucleotide sequence ID" value="XM_054977584.1"/>
</dbReference>
<dbReference type="SUPFAM" id="SSF48726">
    <property type="entry name" value="Immunoglobulin"/>
    <property type="match status" value="1"/>
</dbReference>
<organism evidence="14 15">
    <name type="scientific">Eublepharis macularius</name>
    <name type="common">Leopard gecko</name>
    <name type="synonym">Cyrtodactylus macularius</name>
    <dbReference type="NCBI Taxonomy" id="481883"/>
    <lineage>
        <taxon>Eukaryota</taxon>
        <taxon>Metazoa</taxon>
        <taxon>Chordata</taxon>
        <taxon>Craniata</taxon>
        <taxon>Vertebrata</taxon>
        <taxon>Euteleostomi</taxon>
        <taxon>Lepidosauria</taxon>
        <taxon>Squamata</taxon>
        <taxon>Bifurcata</taxon>
        <taxon>Gekkota</taxon>
        <taxon>Eublepharidae</taxon>
        <taxon>Eublepharinae</taxon>
        <taxon>Eublepharis</taxon>
    </lineage>
</organism>
<dbReference type="PANTHER" id="PTHR16675">
    <property type="entry name" value="MHC CLASS I-RELATED"/>
    <property type="match status" value="1"/>
</dbReference>
<evidence type="ECO:0000259" key="13">
    <source>
        <dbReference type="PROSITE" id="PS50835"/>
    </source>
</evidence>
<dbReference type="InterPro" id="IPR001039">
    <property type="entry name" value="MHC_I_a_a1/a2"/>
</dbReference>
<keyword evidence="4 12" id="KW-0732">Signal</keyword>
<sequence length="347" mass="39307">MDALLLLGIAALLLGRGCPGPTGAAPAFSHPGSSTHTLQYYKVAVSETGQGLPQFIIVGYLDDQLFVQYNSNSRKVLPQVPWVRKIEQEDPRYWEKQTYLSQNWERFFQANLWKYHNHSKGIHIWQWTHGCRLSQDGGRGGHTQFGYDGRDFLSLDLKRLNWIGADATAQMAKRKWDADVPWSQDRRHFVEVVCVGWLQKFLDYAKETLRKTERPTLKVARKQGFGGQETLICRAHGFYPKEIDVTWMKSGEGQRQDTLTGGAVPNSDGTYHTWLSIEVGPKDRGRYRCHVEHDSLPKPLDLAWEEPASAYEAWLLVGSVAAVIGIGAGVLFYIKKRQDGYQAAPSE</sequence>
<evidence type="ECO:0000256" key="3">
    <source>
        <dbReference type="ARBA" id="ARBA00022692"/>
    </source>
</evidence>
<keyword evidence="14" id="KW-1185">Reference proteome</keyword>
<evidence type="ECO:0000256" key="1">
    <source>
        <dbReference type="ARBA" id="ARBA00004479"/>
    </source>
</evidence>
<feature type="transmembrane region" description="Helical" evidence="11">
    <location>
        <begin position="313"/>
        <end position="334"/>
    </location>
</feature>
<name>A0AA97JA78_EUBMA</name>
<keyword evidence="2" id="KW-0490">MHC I</keyword>
<dbReference type="GO" id="GO:0005615">
    <property type="term" value="C:extracellular space"/>
    <property type="evidence" value="ECO:0007669"/>
    <property type="project" value="TreeGrafter"/>
</dbReference>
<dbReference type="Proteomes" id="UP001190640">
    <property type="component" value="Chromosome 4"/>
</dbReference>
<dbReference type="GeneID" id="129328484"/>
<evidence type="ECO:0000256" key="4">
    <source>
        <dbReference type="ARBA" id="ARBA00022729"/>
    </source>
</evidence>
<evidence type="ECO:0000313" key="15">
    <source>
        <dbReference type="RefSeq" id="XP_054833559.1"/>
    </source>
</evidence>
<keyword evidence="9" id="KW-0325">Glycoprotein</keyword>
<evidence type="ECO:0000256" key="10">
    <source>
        <dbReference type="RuleBase" id="RU004439"/>
    </source>
</evidence>
<dbReference type="KEGG" id="emc:129328484"/>
<dbReference type="PANTHER" id="PTHR16675:SF242">
    <property type="entry name" value="MAJOR HISTOCOMPATIBILITY COMPLEX CLASS I-RELATED GENE PROTEIN"/>
    <property type="match status" value="1"/>
</dbReference>
<keyword evidence="6 11" id="KW-1133">Transmembrane helix</keyword>
<evidence type="ECO:0000313" key="14">
    <source>
        <dbReference type="Proteomes" id="UP001190640"/>
    </source>
</evidence>
<dbReference type="InterPro" id="IPR036179">
    <property type="entry name" value="Ig-like_dom_sf"/>
</dbReference>
<dbReference type="InterPro" id="IPR003597">
    <property type="entry name" value="Ig_C1-set"/>
</dbReference>
<dbReference type="Pfam" id="PF00129">
    <property type="entry name" value="MHC_I"/>
    <property type="match status" value="1"/>
</dbReference>
<protein>
    <submittedName>
        <fullName evidence="15">Major histocompatibility complex class I-related gene protein-like</fullName>
    </submittedName>
</protein>
<dbReference type="InterPro" id="IPR013783">
    <property type="entry name" value="Ig-like_fold"/>
</dbReference>
<gene>
    <name evidence="15" type="primary">LOC129328484</name>
</gene>
<evidence type="ECO:0000256" key="9">
    <source>
        <dbReference type="ARBA" id="ARBA00023180"/>
    </source>
</evidence>
<evidence type="ECO:0000256" key="2">
    <source>
        <dbReference type="ARBA" id="ARBA00022451"/>
    </source>
</evidence>
<dbReference type="SUPFAM" id="SSF54452">
    <property type="entry name" value="MHC antigen-recognition domain"/>
    <property type="match status" value="1"/>
</dbReference>
<dbReference type="InterPro" id="IPR050208">
    <property type="entry name" value="MHC_class-I_related"/>
</dbReference>
<dbReference type="InterPro" id="IPR011162">
    <property type="entry name" value="MHC_I/II-like_Ag-recog"/>
</dbReference>
<dbReference type="AlphaFoldDB" id="A0AA97JA78"/>
<accession>A0AA97JA78</accession>
<evidence type="ECO:0000256" key="5">
    <source>
        <dbReference type="ARBA" id="ARBA00022859"/>
    </source>
</evidence>
<dbReference type="PRINTS" id="PR01638">
    <property type="entry name" value="MHCCLASSI"/>
</dbReference>
<evidence type="ECO:0000256" key="12">
    <source>
        <dbReference type="SAM" id="SignalP"/>
    </source>
</evidence>
<dbReference type="FunFam" id="2.60.40.10:FF:000204">
    <property type="entry name" value="Major histocompatibility complex, class I-related protein"/>
    <property type="match status" value="1"/>
</dbReference>
<dbReference type="GO" id="GO:0002474">
    <property type="term" value="P:antigen processing and presentation of peptide antigen via MHC class I"/>
    <property type="evidence" value="ECO:0007669"/>
    <property type="project" value="UniProtKB-KW"/>
</dbReference>
<comment type="subcellular location">
    <subcellularLocation>
        <location evidence="1">Membrane</location>
        <topology evidence="1">Single-pass type I membrane protein</topology>
    </subcellularLocation>
</comment>
<evidence type="ECO:0000256" key="11">
    <source>
        <dbReference type="SAM" id="Phobius"/>
    </source>
</evidence>
<dbReference type="InterPro" id="IPR007110">
    <property type="entry name" value="Ig-like_dom"/>
</dbReference>
<dbReference type="FunFam" id="3.30.500.10:FF:000001">
    <property type="entry name" value="H-2 class I histocompatibility antigen, alpha chain"/>
    <property type="match status" value="1"/>
</dbReference>
<dbReference type="Pfam" id="PF07654">
    <property type="entry name" value="C1-set"/>
    <property type="match status" value="1"/>
</dbReference>
<proteinExistence type="inferred from homology"/>
<dbReference type="Gene3D" id="2.60.40.10">
    <property type="entry name" value="Immunoglobulins"/>
    <property type="match status" value="1"/>
</dbReference>
<dbReference type="GO" id="GO:0009897">
    <property type="term" value="C:external side of plasma membrane"/>
    <property type="evidence" value="ECO:0007669"/>
    <property type="project" value="TreeGrafter"/>
</dbReference>
<keyword evidence="7 11" id="KW-0472">Membrane</keyword>
<dbReference type="GO" id="GO:0006955">
    <property type="term" value="P:immune response"/>
    <property type="evidence" value="ECO:0007669"/>
    <property type="project" value="TreeGrafter"/>
</dbReference>
<comment type="similarity">
    <text evidence="10">Belongs to the MHC class I family.</text>
</comment>
<feature type="domain" description="Ig-like" evidence="13">
    <location>
        <begin position="215"/>
        <end position="301"/>
    </location>
</feature>
<keyword evidence="3 11" id="KW-0812">Transmembrane</keyword>
<dbReference type="InterPro" id="IPR011161">
    <property type="entry name" value="MHC_I-like_Ag-recog"/>
</dbReference>
<dbReference type="PROSITE" id="PS00290">
    <property type="entry name" value="IG_MHC"/>
    <property type="match status" value="1"/>
</dbReference>
<dbReference type="InterPro" id="IPR037055">
    <property type="entry name" value="MHC_I-like_Ag-recog_sf"/>
</dbReference>